<dbReference type="EMBL" id="JACCCC010000001">
    <property type="protein sequence ID" value="NYE50068.1"/>
    <property type="molecule type" value="Genomic_DNA"/>
</dbReference>
<proteinExistence type="predicted"/>
<feature type="region of interest" description="Disordered" evidence="1">
    <location>
        <begin position="86"/>
        <end position="116"/>
    </location>
</feature>
<protein>
    <submittedName>
        <fullName evidence="2">CRISPR type I-E-associated protein CasB/Cse2</fullName>
    </submittedName>
</protein>
<evidence type="ECO:0000313" key="2">
    <source>
        <dbReference type="EMBL" id="NYE50068.1"/>
    </source>
</evidence>
<name>A0A852U1G7_9ACTN</name>
<gene>
    <name evidence="2" type="ORF">HDA32_005188</name>
</gene>
<organism evidence="2 3">
    <name type="scientific">Spinactinospora alkalitolerans</name>
    <dbReference type="NCBI Taxonomy" id="687207"/>
    <lineage>
        <taxon>Bacteria</taxon>
        <taxon>Bacillati</taxon>
        <taxon>Actinomycetota</taxon>
        <taxon>Actinomycetes</taxon>
        <taxon>Streptosporangiales</taxon>
        <taxon>Nocardiopsidaceae</taxon>
        <taxon>Spinactinospora</taxon>
    </lineage>
</organism>
<comment type="caution">
    <text evidence="2">The sequence shown here is derived from an EMBL/GenBank/DDBJ whole genome shotgun (WGS) entry which is preliminary data.</text>
</comment>
<dbReference type="Gene3D" id="1.10.520.40">
    <property type="entry name" value="CRISPR-associated protein Cse2"/>
    <property type="match status" value="1"/>
</dbReference>
<dbReference type="RefSeq" id="WP_179645616.1">
    <property type="nucleotide sequence ID" value="NZ_BAAAYY010000014.1"/>
</dbReference>
<accession>A0A852U1G7</accession>
<dbReference type="AlphaFoldDB" id="A0A852U1G7"/>
<evidence type="ECO:0000313" key="3">
    <source>
        <dbReference type="Proteomes" id="UP000589036"/>
    </source>
</evidence>
<dbReference type="InterPro" id="IPR038287">
    <property type="entry name" value="Cse2_sf"/>
</dbReference>
<evidence type="ECO:0000256" key="1">
    <source>
        <dbReference type="SAM" id="MobiDB-lite"/>
    </source>
</evidence>
<dbReference type="NCBIfam" id="TIGR02548">
    <property type="entry name" value="casB_cse2"/>
    <property type="match status" value="1"/>
</dbReference>
<sequence>MSAPPSTRDKRRAKIRERATSLVADVRGILDKPGPRAELRRAVGMEPGNPRCWHAHRHVEPHLPGDRDEATERAFLAVAALIAAQPPAARGQERGRGVESEEPDSTQVPGEPASPFTGNLGVVLAHAVDRRAIGDTAAEGRLHLLCRQDTAGVHRQLPRLVFQLRNSRVHVDWVQLACDLSEWENDRDRVVKNWLQGYHRTLHRLKAQRDRK</sequence>
<dbReference type="InterPro" id="IPR013382">
    <property type="entry name" value="CRISPR-assoc_prot_Cse2"/>
</dbReference>
<reference evidence="2 3" key="1">
    <citation type="submission" date="2020-07" db="EMBL/GenBank/DDBJ databases">
        <title>Sequencing the genomes of 1000 actinobacteria strains.</title>
        <authorList>
            <person name="Klenk H.-P."/>
        </authorList>
    </citation>
    <scope>NUCLEOTIDE SEQUENCE [LARGE SCALE GENOMIC DNA]</scope>
    <source>
        <strain evidence="2 3">CXB654</strain>
    </source>
</reference>
<keyword evidence="3" id="KW-1185">Reference proteome</keyword>
<dbReference type="Pfam" id="PF09485">
    <property type="entry name" value="CRISPR_Cse2"/>
    <property type="match status" value="1"/>
</dbReference>
<dbReference type="Proteomes" id="UP000589036">
    <property type="component" value="Unassembled WGS sequence"/>
</dbReference>